<dbReference type="Proteomes" id="UP000230869">
    <property type="component" value="Unassembled WGS sequence"/>
</dbReference>
<feature type="domain" description="Peptidase C39-like" evidence="2">
    <location>
        <begin position="162"/>
        <end position="307"/>
    </location>
</feature>
<sequence>MKKLILTMVIFSIFFLPNIAGAAEYSKEAAGYILLQVEDNGEAWYIYPINIKAYYLGRPVDAFKIMKDLSLGAKHDFISNTDIFPARLAGMILLDVEENGEAYYIYPKDLKKYYLGRPSDAFKIMRELGRGVSNLDLANIPVGIIGEPIAFFDVHKKVLINNVPFTTQAPFGDWADQREQDGCEESSSLMAVKWARGESLSKDEALKEITGISDWLLGKYGEYRDISGQNTVDWIFKDYFNYNNVSLVHDIGVNDIIEELNKGNLIITPMNGQLMHNPYYKAPGPPRHMVVIRGYDPAIKEFITNDPGTKNGELYRYDATILYSAIRDYPTGYHEIISDIEKNMIVIRK</sequence>
<gene>
    <name evidence="3" type="ORF">COV49_03465</name>
</gene>
<protein>
    <recommendedName>
        <fullName evidence="2">Peptidase C39-like domain-containing protein</fullName>
    </recommendedName>
</protein>
<comment type="caution">
    <text evidence="3">The sequence shown here is derived from an EMBL/GenBank/DDBJ whole genome shotgun (WGS) entry which is preliminary data.</text>
</comment>
<evidence type="ECO:0000313" key="3">
    <source>
        <dbReference type="EMBL" id="PIR12997.1"/>
    </source>
</evidence>
<name>A0A2M6K8C6_9BACT</name>
<proteinExistence type="predicted"/>
<dbReference type="AlphaFoldDB" id="A0A2M6K8C6"/>
<reference evidence="3 4" key="1">
    <citation type="submission" date="2017-09" db="EMBL/GenBank/DDBJ databases">
        <title>Depth-based differentiation of microbial function through sediment-hosted aquifers and enrichment of novel symbionts in the deep terrestrial subsurface.</title>
        <authorList>
            <person name="Probst A.J."/>
            <person name="Ladd B."/>
            <person name="Jarett J.K."/>
            <person name="Geller-Mcgrath D.E."/>
            <person name="Sieber C.M."/>
            <person name="Emerson J.B."/>
            <person name="Anantharaman K."/>
            <person name="Thomas B.C."/>
            <person name="Malmstrom R."/>
            <person name="Stieglmeier M."/>
            <person name="Klingl A."/>
            <person name="Woyke T."/>
            <person name="Ryan C.M."/>
            <person name="Banfield J.F."/>
        </authorList>
    </citation>
    <scope>NUCLEOTIDE SEQUENCE [LARGE SCALE GENOMIC DNA]</scope>
    <source>
        <strain evidence="3">CG11_big_fil_rev_8_21_14_0_20_39_10</strain>
    </source>
</reference>
<evidence type="ECO:0000259" key="2">
    <source>
        <dbReference type="Pfam" id="PF13529"/>
    </source>
</evidence>
<evidence type="ECO:0000313" key="4">
    <source>
        <dbReference type="Proteomes" id="UP000230869"/>
    </source>
</evidence>
<dbReference type="EMBL" id="PCWW01000062">
    <property type="protein sequence ID" value="PIR12997.1"/>
    <property type="molecule type" value="Genomic_DNA"/>
</dbReference>
<feature type="signal peptide" evidence="1">
    <location>
        <begin position="1"/>
        <end position="22"/>
    </location>
</feature>
<keyword evidence="1" id="KW-0732">Signal</keyword>
<accession>A0A2M6K8C6</accession>
<dbReference type="Gene3D" id="3.90.70.10">
    <property type="entry name" value="Cysteine proteinases"/>
    <property type="match status" value="1"/>
</dbReference>
<evidence type="ECO:0000256" key="1">
    <source>
        <dbReference type="SAM" id="SignalP"/>
    </source>
</evidence>
<dbReference type="InterPro" id="IPR039564">
    <property type="entry name" value="Peptidase_C39-like"/>
</dbReference>
<organism evidence="3 4">
    <name type="scientific">Candidatus Falkowbacteria bacterium CG11_big_fil_rev_8_21_14_0_20_39_10</name>
    <dbReference type="NCBI Taxonomy" id="1974570"/>
    <lineage>
        <taxon>Bacteria</taxon>
        <taxon>Candidatus Falkowiibacteriota</taxon>
    </lineage>
</organism>
<feature type="chain" id="PRO_5014869774" description="Peptidase C39-like domain-containing protein" evidence="1">
    <location>
        <begin position="23"/>
        <end position="349"/>
    </location>
</feature>
<dbReference type="Pfam" id="PF13529">
    <property type="entry name" value="Peptidase_C39_2"/>
    <property type="match status" value="1"/>
</dbReference>